<name>A0A5N7CAN9_PETAA</name>
<feature type="domain" description="Peptidase M1 membrane alanine aminopeptidase" evidence="2">
    <location>
        <begin position="3"/>
        <end position="92"/>
    </location>
</feature>
<dbReference type="OrthoDB" id="10031169at2759"/>
<sequence length="442" mass="49365">MKAAFHFDGIRVSHPIHVPVRSALDVNQIFDSISYLKSCSTICMLAHYLGVKIFLRGVSKYLNSHAYSNAKAEALWHALTEVSDRGASALMRELDPSDDTTIWWVPFGLKGKKDWKGFPTYRSWQRNHGVDDNFYLNNSATGFYRVNYPSSLLAKLCDQLDMLTTEGKIAIIGSAADLAFSGHGFQKETHPLVWTQILDPISSVRSVFSEDKRIKKDIENFSVRLICYKLIGLAVTSSHNREASTCCVLNVFNEALKWFHLWAPETNAVHPSLGAPSGPVPFITALPVRSRFSRRVWFNTKSIDGKLTCLQALSAAEDESLLPNVIVPFNFSSTPQENVVAAAVMRILGGGLAANPIGRVVQWAFMKINWDACRAKLGNPKLVGRFVRVSLGEFTDLTDIHDIESFFMDKDTTCFNRTLCTVKDKIRGRAAYKHHGSSSLKK</sequence>
<dbReference type="InterPro" id="IPR027268">
    <property type="entry name" value="Peptidase_M4/M1_CTD_sf"/>
</dbReference>
<dbReference type="Pfam" id="PF01433">
    <property type="entry name" value="Peptidase_M1"/>
    <property type="match status" value="1"/>
</dbReference>
<feature type="domain" description="ERAP1-like C-terminal" evidence="3">
    <location>
        <begin position="134"/>
        <end position="427"/>
    </location>
</feature>
<organism evidence="4">
    <name type="scientific">Petromyces alliaceus</name>
    <name type="common">Aspergillus alliaceus</name>
    <dbReference type="NCBI Taxonomy" id="209559"/>
    <lineage>
        <taxon>Eukaryota</taxon>
        <taxon>Fungi</taxon>
        <taxon>Dikarya</taxon>
        <taxon>Ascomycota</taxon>
        <taxon>Pezizomycotina</taxon>
        <taxon>Eurotiomycetes</taxon>
        <taxon>Eurotiomycetidae</taxon>
        <taxon>Eurotiales</taxon>
        <taxon>Aspergillaceae</taxon>
        <taxon>Aspergillus</taxon>
        <taxon>Aspergillus subgen. Circumdati</taxon>
    </lineage>
</organism>
<evidence type="ECO:0000313" key="4">
    <source>
        <dbReference type="EMBL" id="KAE8390907.1"/>
    </source>
</evidence>
<proteinExistence type="inferred from homology"/>
<accession>A0A5N7CAN9</accession>
<protein>
    <submittedName>
        <fullName evidence="4">Uncharacterized protein</fullName>
    </submittedName>
</protein>
<dbReference type="InterPro" id="IPR014782">
    <property type="entry name" value="Peptidase_M1_dom"/>
</dbReference>
<evidence type="ECO:0000256" key="1">
    <source>
        <dbReference type="ARBA" id="ARBA00010136"/>
    </source>
</evidence>
<dbReference type="EMBL" id="ML735250">
    <property type="protein sequence ID" value="KAE8390907.1"/>
    <property type="molecule type" value="Genomic_DNA"/>
</dbReference>
<dbReference type="GO" id="GO:0042277">
    <property type="term" value="F:peptide binding"/>
    <property type="evidence" value="ECO:0007669"/>
    <property type="project" value="TreeGrafter"/>
</dbReference>
<dbReference type="GO" id="GO:0070006">
    <property type="term" value="F:metalloaminopeptidase activity"/>
    <property type="evidence" value="ECO:0007669"/>
    <property type="project" value="TreeGrafter"/>
</dbReference>
<dbReference type="GO" id="GO:0006508">
    <property type="term" value="P:proteolysis"/>
    <property type="evidence" value="ECO:0007669"/>
    <property type="project" value="TreeGrafter"/>
</dbReference>
<dbReference type="PANTHER" id="PTHR11533">
    <property type="entry name" value="PROTEASE M1 ZINC METALLOPROTEASE"/>
    <property type="match status" value="1"/>
</dbReference>
<gene>
    <name evidence="4" type="ORF">BDV23DRAFT_183026</name>
</gene>
<dbReference type="InterPro" id="IPR024571">
    <property type="entry name" value="ERAP1-like_C_dom"/>
</dbReference>
<dbReference type="GO" id="GO:0005737">
    <property type="term" value="C:cytoplasm"/>
    <property type="evidence" value="ECO:0007669"/>
    <property type="project" value="TreeGrafter"/>
</dbReference>
<dbReference type="AlphaFoldDB" id="A0A5N7CAN9"/>
<dbReference type="SUPFAM" id="SSF55486">
    <property type="entry name" value="Metalloproteases ('zincins'), catalytic domain"/>
    <property type="match status" value="1"/>
</dbReference>
<dbReference type="InterPro" id="IPR050344">
    <property type="entry name" value="Peptidase_M1_aminopeptidases"/>
</dbReference>
<dbReference type="Gene3D" id="1.25.50.20">
    <property type="match status" value="1"/>
</dbReference>
<dbReference type="GO" id="GO:0043171">
    <property type="term" value="P:peptide catabolic process"/>
    <property type="evidence" value="ECO:0007669"/>
    <property type="project" value="TreeGrafter"/>
</dbReference>
<dbReference type="GO" id="GO:0016020">
    <property type="term" value="C:membrane"/>
    <property type="evidence" value="ECO:0007669"/>
    <property type="project" value="TreeGrafter"/>
</dbReference>
<evidence type="ECO:0000259" key="3">
    <source>
        <dbReference type="Pfam" id="PF11838"/>
    </source>
</evidence>
<reference evidence="4" key="1">
    <citation type="submission" date="2019-04" db="EMBL/GenBank/DDBJ databases">
        <title>Friends and foes A comparative genomics studyof 23 Aspergillus species from section Flavi.</title>
        <authorList>
            <consortium name="DOE Joint Genome Institute"/>
            <person name="Kjaerbolling I."/>
            <person name="Vesth T."/>
            <person name="Frisvad J.C."/>
            <person name="Nybo J.L."/>
            <person name="Theobald S."/>
            <person name="Kildgaard S."/>
            <person name="Isbrandt T."/>
            <person name="Kuo A."/>
            <person name="Sato A."/>
            <person name="Lyhne E.K."/>
            <person name="Kogle M.E."/>
            <person name="Wiebenga A."/>
            <person name="Kun R.S."/>
            <person name="Lubbers R.J."/>
            <person name="Makela M.R."/>
            <person name="Barry K."/>
            <person name="Chovatia M."/>
            <person name="Clum A."/>
            <person name="Daum C."/>
            <person name="Haridas S."/>
            <person name="He G."/>
            <person name="LaButti K."/>
            <person name="Lipzen A."/>
            <person name="Mondo S."/>
            <person name="Riley R."/>
            <person name="Salamov A."/>
            <person name="Simmons B.A."/>
            <person name="Magnuson J.K."/>
            <person name="Henrissat B."/>
            <person name="Mortensen U.H."/>
            <person name="Larsen T.O."/>
            <person name="Devries R.P."/>
            <person name="Grigoriev I.V."/>
            <person name="Machida M."/>
            <person name="Baker S.E."/>
            <person name="Andersen M.R."/>
        </authorList>
    </citation>
    <scope>NUCLEOTIDE SEQUENCE [LARGE SCALE GENOMIC DNA]</scope>
    <source>
        <strain evidence="4">IBT 14317</strain>
    </source>
</reference>
<dbReference type="Gene3D" id="1.10.390.10">
    <property type="entry name" value="Neutral Protease Domain 2"/>
    <property type="match status" value="1"/>
</dbReference>
<evidence type="ECO:0000259" key="2">
    <source>
        <dbReference type="Pfam" id="PF01433"/>
    </source>
</evidence>
<dbReference type="Pfam" id="PF11838">
    <property type="entry name" value="ERAP1_C"/>
    <property type="match status" value="1"/>
</dbReference>
<comment type="similarity">
    <text evidence="1">Belongs to the peptidase M1 family.</text>
</comment>
<dbReference type="GO" id="GO:0008270">
    <property type="term" value="F:zinc ion binding"/>
    <property type="evidence" value="ECO:0007669"/>
    <property type="project" value="InterPro"/>
</dbReference>
<dbReference type="PANTHER" id="PTHR11533:SF171">
    <property type="entry name" value="AMINOPEPTIDASE"/>
    <property type="match status" value="1"/>
</dbReference>
<dbReference type="Proteomes" id="UP000326877">
    <property type="component" value="Unassembled WGS sequence"/>
</dbReference>